<evidence type="ECO:0000313" key="2">
    <source>
        <dbReference type="Proteomes" id="UP001157017"/>
    </source>
</evidence>
<comment type="caution">
    <text evidence="1">The sequence shown here is derived from an EMBL/GenBank/DDBJ whole genome shotgun (WGS) entry which is preliminary data.</text>
</comment>
<keyword evidence="2" id="KW-1185">Reference proteome</keyword>
<accession>A0ABQ6JKC3</accession>
<name>A0ABQ6JKC3_9ACTN</name>
<protein>
    <submittedName>
        <fullName evidence="1">Uncharacterized protein</fullName>
    </submittedName>
</protein>
<organism evidence="1 2">
    <name type="scientific">Angustibacter aerolatus</name>
    <dbReference type="NCBI Taxonomy" id="1162965"/>
    <lineage>
        <taxon>Bacteria</taxon>
        <taxon>Bacillati</taxon>
        <taxon>Actinomycetota</taxon>
        <taxon>Actinomycetes</taxon>
        <taxon>Kineosporiales</taxon>
        <taxon>Kineosporiaceae</taxon>
    </lineage>
</organism>
<dbReference type="Proteomes" id="UP001157017">
    <property type="component" value="Unassembled WGS sequence"/>
</dbReference>
<evidence type="ECO:0000313" key="1">
    <source>
        <dbReference type="EMBL" id="GMA88721.1"/>
    </source>
</evidence>
<reference evidence="2" key="1">
    <citation type="journal article" date="2019" name="Int. J. Syst. Evol. Microbiol.">
        <title>The Global Catalogue of Microorganisms (GCM) 10K type strain sequencing project: providing services to taxonomists for standard genome sequencing and annotation.</title>
        <authorList>
            <consortium name="The Broad Institute Genomics Platform"/>
            <consortium name="The Broad Institute Genome Sequencing Center for Infectious Disease"/>
            <person name="Wu L."/>
            <person name="Ma J."/>
        </authorList>
    </citation>
    <scope>NUCLEOTIDE SEQUENCE [LARGE SCALE GENOMIC DNA]</scope>
    <source>
        <strain evidence="2">NBRC 108730</strain>
    </source>
</reference>
<gene>
    <name evidence="1" type="ORF">GCM10025868_39710</name>
</gene>
<proteinExistence type="predicted"/>
<sequence>MSDLVVTLPEARLAEAVTAPDGVAVEVWDPARGLDDVARRATVVVPPYAAGTTGFEVLGHCPTCAWCRP</sequence>
<dbReference type="EMBL" id="BSUZ01000001">
    <property type="protein sequence ID" value="GMA88721.1"/>
    <property type="molecule type" value="Genomic_DNA"/>
</dbReference>